<evidence type="ECO:0000256" key="9">
    <source>
        <dbReference type="ARBA" id="ARBA00023242"/>
    </source>
</evidence>
<dbReference type="PANTHER" id="PTHR45740">
    <property type="entry name" value="POLY [ADP-RIBOSE] POLYMERASE"/>
    <property type="match status" value="1"/>
</dbReference>
<evidence type="ECO:0000259" key="15">
    <source>
        <dbReference type="PROSITE" id="PS51059"/>
    </source>
</evidence>
<keyword evidence="5 11" id="KW-0479">Metal-binding</keyword>
<evidence type="ECO:0000256" key="4">
    <source>
        <dbReference type="ARBA" id="ARBA00022553"/>
    </source>
</evidence>
<dbReference type="GO" id="GO:0005634">
    <property type="term" value="C:nucleus"/>
    <property type="evidence" value="ECO:0007669"/>
    <property type="project" value="UniProtKB-SubCell"/>
</dbReference>
<dbReference type="InterPro" id="IPR041367">
    <property type="entry name" value="Znf-CCCH_4"/>
</dbReference>
<dbReference type="InterPro" id="IPR051712">
    <property type="entry name" value="ARTD-AVP"/>
</dbReference>
<evidence type="ECO:0000256" key="5">
    <source>
        <dbReference type="ARBA" id="ARBA00022723"/>
    </source>
</evidence>
<evidence type="ECO:0000259" key="14">
    <source>
        <dbReference type="PROSITE" id="PS50918"/>
    </source>
</evidence>
<dbReference type="GeneID" id="106543018"/>
<dbReference type="Proteomes" id="UP000504617">
    <property type="component" value="Unplaced"/>
</dbReference>
<dbReference type="Pfam" id="PF18044">
    <property type="entry name" value="zf-CCCH_4"/>
    <property type="match status" value="1"/>
</dbReference>
<dbReference type="Pfam" id="PF00644">
    <property type="entry name" value="PARP"/>
    <property type="match status" value="1"/>
</dbReference>
<keyword evidence="8 11" id="KW-0862">Zinc</keyword>
<evidence type="ECO:0000256" key="8">
    <source>
        <dbReference type="ARBA" id="ARBA00022833"/>
    </source>
</evidence>
<keyword evidence="4" id="KW-0597">Phosphoprotein</keyword>
<dbReference type="Pfam" id="PF23466">
    <property type="entry name" value="WWE_4"/>
    <property type="match status" value="1"/>
</dbReference>
<evidence type="ECO:0000256" key="3">
    <source>
        <dbReference type="ARBA" id="ARBA00022490"/>
    </source>
</evidence>
<dbReference type="Gene3D" id="3.30.1370.210">
    <property type="match status" value="1"/>
</dbReference>
<dbReference type="GO" id="GO:0005737">
    <property type="term" value="C:cytoplasm"/>
    <property type="evidence" value="ECO:0007669"/>
    <property type="project" value="UniProtKB-SubCell"/>
</dbReference>
<evidence type="ECO:0000256" key="6">
    <source>
        <dbReference type="ARBA" id="ARBA00022737"/>
    </source>
</evidence>
<reference evidence="17" key="1">
    <citation type="submission" date="2025-08" db="UniProtKB">
        <authorList>
            <consortium name="RefSeq"/>
        </authorList>
    </citation>
    <scope>IDENTIFICATION</scope>
</reference>
<protein>
    <submittedName>
        <fullName evidence="17">Poly [ADP-ribose] polymerase 12</fullName>
    </submittedName>
</protein>
<evidence type="ECO:0000256" key="12">
    <source>
        <dbReference type="SAM" id="MobiDB-lite"/>
    </source>
</evidence>
<dbReference type="SUPFAM" id="SSF56399">
    <property type="entry name" value="ADP-ribosylation"/>
    <property type="match status" value="1"/>
</dbReference>
<evidence type="ECO:0000313" key="17">
    <source>
        <dbReference type="RefSeq" id="XP_013914381.1"/>
    </source>
</evidence>
<organism evidence="16 17">
    <name type="scientific">Thamnophis sirtalis</name>
    <dbReference type="NCBI Taxonomy" id="35019"/>
    <lineage>
        <taxon>Eukaryota</taxon>
        <taxon>Metazoa</taxon>
        <taxon>Chordata</taxon>
        <taxon>Craniata</taxon>
        <taxon>Vertebrata</taxon>
        <taxon>Euteleostomi</taxon>
        <taxon>Lepidosauria</taxon>
        <taxon>Squamata</taxon>
        <taxon>Bifurcata</taxon>
        <taxon>Unidentata</taxon>
        <taxon>Episquamata</taxon>
        <taxon>Toxicofera</taxon>
        <taxon>Serpentes</taxon>
        <taxon>Colubroidea</taxon>
        <taxon>Colubridae</taxon>
        <taxon>Natricinae</taxon>
        <taxon>Thamnophis</taxon>
    </lineage>
</organism>
<dbReference type="Pfam" id="PF25261">
    <property type="entry name" value="zf-CCCH_PARP12"/>
    <property type="match status" value="1"/>
</dbReference>
<evidence type="ECO:0000256" key="7">
    <source>
        <dbReference type="ARBA" id="ARBA00022771"/>
    </source>
</evidence>
<feature type="zinc finger region" description="C3H1-type" evidence="11">
    <location>
        <begin position="176"/>
        <end position="198"/>
    </location>
</feature>
<dbReference type="PROSITE" id="PS51059">
    <property type="entry name" value="PARP_CATALYTIC"/>
    <property type="match status" value="1"/>
</dbReference>
<dbReference type="KEGG" id="tsr:106543018"/>
<dbReference type="GO" id="GO:0003950">
    <property type="term" value="F:NAD+ poly-ADP-ribosyltransferase activity"/>
    <property type="evidence" value="ECO:0007669"/>
    <property type="project" value="InterPro"/>
</dbReference>
<dbReference type="SUPFAM" id="SSF117839">
    <property type="entry name" value="WWE domain"/>
    <property type="match status" value="1"/>
</dbReference>
<dbReference type="Pfam" id="PF02825">
    <property type="entry name" value="WWE"/>
    <property type="match status" value="1"/>
</dbReference>
<dbReference type="InterPro" id="IPR012317">
    <property type="entry name" value="Poly(ADP-ribose)pol_cat_dom"/>
</dbReference>
<comment type="similarity">
    <text evidence="10">Belongs to the ARTD/PARP family.</text>
</comment>
<evidence type="ECO:0000259" key="13">
    <source>
        <dbReference type="PROSITE" id="PS50103"/>
    </source>
</evidence>
<dbReference type="GO" id="GO:1990404">
    <property type="term" value="F:NAD+-protein mono-ADP-ribosyltransferase activity"/>
    <property type="evidence" value="ECO:0007669"/>
    <property type="project" value="TreeGrafter"/>
</dbReference>
<evidence type="ECO:0000256" key="1">
    <source>
        <dbReference type="ARBA" id="ARBA00004123"/>
    </source>
</evidence>
<dbReference type="InterPro" id="IPR004170">
    <property type="entry name" value="WWE_dom"/>
</dbReference>
<dbReference type="InterPro" id="IPR057602">
    <property type="entry name" value="Zfn-CCCH_PARP12"/>
</dbReference>
<feature type="domain" description="WWE" evidence="14">
    <location>
        <begin position="354"/>
        <end position="441"/>
    </location>
</feature>
<dbReference type="GO" id="GO:0008270">
    <property type="term" value="F:zinc ion binding"/>
    <property type="evidence" value="ECO:0007669"/>
    <property type="project" value="UniProtKB-KW"/>
</dbReference>
<feature type="domain" description="PARP catalytic" evidence="15">
    <location>
        <begin position="469"/>
        <end position="664"/>
    </location>
</feature>
<dbReference type="PROSITE" id="PS50918">
    <property type="entry name" value="WWE"/>
    <property type="match status" value="1"/>
</dbReference>
<dbReference type="SMART" id="SM00356">
    <property type="entry name" value="ZnF_C3H1"/>
    <property type="match status" value="3"/>
</dbReference>
<keyword evidence="16" id="KW-1185">Reference proteome</keyword>
<dbReference type="OrthoDB" id="6133115at2759"/>
<dbReference type="CTD" id="64761"/>
<name>A0A6I9XK49_9SAUR</name>
<dbReference type="PANTHER" id="PTHR45740:SF6">
    <property type="entry name" value="PROTEIN MONO-ADP-RIBOSYLTRANSFERASE PARP12"/>
    <property type="match status" value="1"/>
</dbReference>
<evidence type="ECO:0000256" key="2">
    <source>
        <dbReference type="ARBA" id="ARBA00004496"/>
    </source>
</evidence>
<feature type="domain" description="C3H1-type" evidence="13">
    <location>
        <begin position="90"/>
        <end position="115"/>
    </location>
</feature>
<proteinExistence type="inferred from homology"/>
<dbReference type="AlphaFoldDB" id="A0A6I9XK49"/>
<evidence type="ECO:0000256" key="11">
    <source>
        <dbReference type="PROSITE-ProRule" id="PRU00723"/>
    </source>
</evidence>
<keyword evidence="3" id="KW-0963">Cytoplasm</keyword>
<feature type="zinc finger region" description="C3H1-type" evidence="11">
    <location>
        <begin position="90"/>
        <end position="115"/>
    </location>
</feature>
<feature type="domain" description="C3H1-type" evidence="13">
    <location>
        <begin position="176"/>
        <end position="198"/>
    </location>
</feature>
<feature type="compositionally biased region" description="Basic and acidic residues" evidence="12">
    <location>
        <begin position="446"/>
        <end position="461"/>
    </location>
</feature>
<accession>A0A6I9XK49</accession>
<evidence type="ECO:0000313" key="16">
    <source>
        <dbReference type="Proteomes" id="UP000504617"/>
    </source>
</evidence>
<dbReference type="InterPro" id="IPR037197">
    <property type="entry name" value="WWE_dom_sf"/>
</dbReference>
<dbReference type="Gene3D" id="3.30.720.50">
    <property type="match status" value="1"/>
</dbReference>
<gene>
    <name evidence="17" type="primary">PARP12</name>
</gene>
<dbReference type="CDD" id="cd01439">
    <property type="entry name" value="TCCD_inducible_PARP_like"/>
    <property type="match status" value="1"/>
</dbReference>
<dbReference type="PROSITE" id="PS50103">
    <property type="entry name" value="ZF_C3H1"/>
    <property type="match status" value="2"/>
</dbReference>
<feature type="region of interest" description="Disordered" evidence="12">
    <location>
        <begin position="444"/>
        <end position="471"/>
    </location>
</feature>
<comment type="subcellular location">
    <subcellularLocation>
        <location evidence="2">Cytoplasm</location>
    </subcellularLocation>
    <subcellularLocation>
        <location evidence="1">Nucleus</location>
    </subcellularLocation>
</comment>
<evidence type="ECO:0000256" key="10">
    <source>
        <dbReference type="ARBA" id="ARBA00024347"/>
    </source>
</evidence>
<dbReference type="InterPro" id="IPR000571">
    <property type="entry name" value="Znf_CCCH"/>
</dbReference>
<keyword evidence="9" id="KW-0539">Nucleus</keyword>
<dbReference type="RefSeq" id="XP_013914381.1">
    <property type="nucleotide sequence ID" value="XM_014058906.1"/>
</dbReference>
<keyword evidence="7 11" id="KW-0863">Zinc-finger</keyword>
<sequence>MDAGFAQEIFRRVCAAGGSLKVSEIKGRLDSGRLDSILQDKTKFTLVTREDPPSAAGSEEHRVVVATTAARLCRDHGKGKCAGDCRQLHLCRYFVYGSCRQQAARKPCKFIHDIKTGHNFSVLKEHGLDVLNSDELCQLLLQNDASLLPEICPYYNKGDGPYGSCTFKKICVKLHICQYYLQGECRFGSNCRHSHDIFNPDCYEKLEKWGMSQALISKIPLFYRNVWDIKNNISSKYRGRLGELEDVRENKVVSTTDIDGLDTICLYHIRKSCSFQDKCTRVHYDLPYRWQVLNGTLWKDMDNMKKIEQAFCDPGNESILQLGGPEQTSFIQYINFSSMTWGSAKIRRLSTPSSVTKPPHYILTTDWIWYWKDEHNLWKEYGKQDGDHFAATVTTFDLEKAYQSEAFTTLKFSAGTQNYEIDFKAMKQKNLKYHTERSVCRRPRFVSKEDVEKRKSSKTEQSKGSATNIPPHWDKTALPELGYKLISLLPSSSEYVKVQTNFQRTLPRVTISAIKRIQNTSLWEVYQWQKEQMKKANGGKDVDERHLFHGTSKKHVDAICQQNFDWRICGVHGTAYGKGSYFARDAAYSDNYCGVNSSSKTMFLAKVLVGDFTMGNSSYLRPPAKNNDSSLFYNSCVNTLLNPSIFVIFEKHQIYPEYLIEYKD</sequence>
<dbReference type="Gene3D" id="3.90.228.10">
    <property type="match status" value="1"/>
</dbReference>
<keyword evidence="6" id="KW-0677">Repeat</keyword>